<name>A0ABS7ZWR9_9FLAO</name>
<protein>
    <submittedName>
        <fullName evidence="2">Uncharacterized protein</fullName>
    </submittedName>
</protein>
<sequence length="289" mass="30306">MITKYINKSLLIGSAAFFLASCSPETVDEGNGLTQPSVDAAFTLTKTAENRYHLKRVQDNNINFINSQWNIDGDGFVNGKNEMDIFLPDAGTYVIQHSAVGIGGVSGGMTSQTVVVPTSDPVAGNIIQGGRFDTPAEVAKWTIFPISPTGAQWVFANGKATIVASGSNQQAFYQAVNVVAGQKYSIDLVASSATALADTWFEVYMVDSLPAPGSDISGTIYRNINTWDGCGTTPFGGKISAIGCNGNGNTKNAGVYTATTTGTVYLVIKCGGGNVSGLSVDKVELRKTT</sequence>
<evidence type="ECO:0000313" key="2">
    <source>
        <dbReference type="EMBL" id="MCA6066178.1"/>
    </source>
</evidence>
<dbReference type="PROSITE" id="PS51257">
    <property type="entry name" value="PROKAR_LIPOPROTEIN"/>
    <property type="match status" value="1"/>
</dbReference>
<gene>
    <name evidence="2" type="ORF">JI747_003240</name>
</gene>
<feature type="signal peptide" evidence="1">
    <location>
        <begin position="1"/>
        <end position="20"/>
    </location>
</feature>
<keyword evidence="1" id="KW-0732">Signal</keyword>
<reference evidence="2 3" key="1">
    <citation type="submission" date="2021-09" db="EMBL/GenBank/DDBJ databases">
        <title>Genome sequencing and assembly of Chryseobacterium sp. RG1.</title>
        <authorList>
            <person name="Chhetri G."/>
        </authorList>
    </citation>
    <scope>NUCLEOTIDE SEQUENCE [LARGE SCALE GENOMIC DNA]</scope>
    <source>
        <strain evidence="2 3">RG1</strain>
    </source>
</reference>
<proteinExistence type="predicted"/>
<comment type="caution">
    <text evidence="2">The sequence shown here is derived from an EMBL/GenBank/DDBJ whole genome shotgun (WGS) entry which is preliminary data.</text>
</comment>
<evidence type="ECO:0000256" key="1">
    <source>
        <dbReference type="SAM" id="SignalP"/>
    </source>
</evidence>
<dbReference type="EMBL" id="JAERSE020000001">
    <property type="protein sequence ID" value="MCA6066178.1"/>
    <property type="molecule type" value="Genomic_DNA"/>
</dbReference>
<accession>A0ABS7ZWR9</accession>
<keyword evidence="3" id="KW-1185">Reference proteome</keyword>
<dbReference type="Proteomes" id="UP000618240">
    <property type="component" value="Unassembled WGS sequence"/>
</dbReference>
<dbReference type="RefSeq" id="WP_225686250.1">
    <property type="nucleotide sequence ID" value="NZ_JAERSE020000001.1"/>
</dbReference>
<organism evidence="2 3">
    <name type="scientific">Chryseobacterium tagetis</name>
    <dbReference type="NCBI Taxonomy" id="2801334"/>
    <lineage>
        <taxon>Bacteria</taxon>
        <taxon>Pseudomonadati</taxon>
        <taxon>Bacteroidota</taxon>
        <taxon>Flavobacteriia</taxon>
        <taxon>Flavobacteriales</taxon>
        <taxon>Weeksellaceae</taxon>
        <taxon>Chryseobacterium group</taxon>
        <taxon>Chryseobacterium</taxon>
    </lineage>
</organism>
<feature type="chain" id="PRO_5046308696" evidence="1">
    <location>
        <begin position="21"/>
        <end position="289"/>
    </location>
</feature>
<evidence type="ECO:0000313" key="3">
    <source>
        <dbReference type="Proteomes" id="UP000618240"/>
    </source>
</evidence>